<evidence type="ECO:0000313" key="2">
    <source>
        <dbReference type="EMBL" id="WVZ86532.1"/>
    </source>
</evidence>
<dbReference type="AlphaFoldDB" id="A0AAQ3X5V7"/>
<protein>
    <submittedName>
        <fullName evidence="2">Uncharacterized protein</fullName>
    </submittedName>
</protein>
<sequence>MGADFVFNPLHLLVGDPSGKAPRDRREHWTELPKVGNRLCKGQTAPKIGSLPHDALDVLPKPRYLLQQRRGRRRQKTGTRRANRLPKALELPSQL</sequence>
<reference evidence="2 3" key="1">
    <citation type="submission" date="2024-02" db="EMBL/GenBank/DDBJ databases">
        <title>High-quality chromosome-scale genome assembly of Pensacola bahiagrass (Paspalum notatum Flugge var. saurae).</title>
        <authorList>
            <person name="Vega J.M."/>
            <person name="Podio M."/>
            <person name="Orjuela J."/>
            <person name="Siena L.A."/>
            <person name="Pessino S.C."/>
            <person name="Combes M.C."/>
            <person name="Mariac C."/>
            <person name="Albertini E."/>
            <person name="Pupilli F."/>
            <person name="Ortiz J.P.A."/>
            <person name="Leblanc O."/>
        </authorList>
    </citation>
    <scope>NUCLEOTIDE SEQUENCE [LARGE SCALE GENOMIC DNA]</scope>
    <source>
        <strain evidence="2">R1</strain>
        <tissue evidence="2">Leaf</tissue>
    </source>
</reference>
<keyword evidence="3" id="KW-1185">Reference proteome</keyword>
<proteinExistence type="predicted"/>
<evidence type="ECO:0000313" key="3">
    <source>
        <dbReference type="Proteomes" id="UP001341281"/>
    </source>
</evidence>
<accession>A0AAQ3X5V7</accession>
<name>A0AAQ3X5V7_PASNO</name>
<organism evidence="2 3">
    <name type="scientific">Paspalum notatum var. saurae</name>
    <dbReference type="NCBI Taxonomy" id="547442"/>
    <lineage>
        <taxon>Eukaryota</taxon>
        <taxon>Viridiplantae</taxon>
        <taxon>Streptophyta</taxon>
        <taxon>Embryophyta</taxon>
        <taxon>Tracheophyta</taxon>
        <taxon>Spermatophyta</taxon>
        <taxon>Magnoliopsida</taxon>
        <taxon>Liliopsida</taxon>
        <taxon>Poales</taxon>
        <taxon>Poaceae</taxon>
        <taxon>PACMAD clade</taxon>
        <taxon>Panicoideae</taxon>
        <taxon>Andropogonodae</taxon>
        <taxon>Paspaleae</taxon>
        <taxon>Paspalinae</taxon>
        <taxon>Paspalum</taxon>
    </lineage>
</organism>
<evidence type="ECO:0000256" key="1">
    <source>
        <dbReference type="SAM" id="MobiDB-lite"/>
    </source>
</evidence>
<gene>
    <name evidence="2" type="ORF">U9M48_033293</name>
</gene>
<feature type="region of interest" description="Disordered" evidence="1">
    <location>
        <begin position="67"/>
        <end position="95"/>
    </location>
</feature>
<dbReference type="Proteomes" id="UP001341281">
    <property type="component" value="Chromosome 07"/>
</dbReference>
<dbReference type="EMBL" id="CP144751">
    <property type="protein sequence ID" value="WVZ86532.1"/>
    <property type="molecule type" value="Genomic_DNA"/>
</dbReference>
<feature type="compositionally biased region" description="Basic residues" evidence="1">
    <location>
        <begin position="69"/>
        <end position="84"/>
    </location>
</feature>